<protein>
    <recommendedName>
        <fullName evidence="3">Glucokinase</fullName>
        <ecNumber evidence="2">2.7.1.2</ecNumber>
    </recommendedName>
    <alternativeName>
        <fullName evidence="8">Glucose kinase</fullName>
    </alternativeName>
</protein>
<dbReference type="InterPro" id="IPR043129">
    <property type="entry name" value="ATPase_NBD"/>
</dbReference>
<dbReference type="NCBIfam" id="TIGR00744">
    <property type="entry name" value="ROK_glcA_fam"/>
    <property type="match status" value="1"/>
</dbReference>
<dbReference type="EMBL" id="NBTM02000001">
    <property type="protein sequence ID" value="PNL92055.1"/>
    <property type="molecule type" value="Genomic_DNA"/>
</dbReference>
<comment type="caution">
    <text evidence="9">The sequence shown here is derived from an EMBL/GenBank/DDBJ whole genome shotgun (WGS) entry which is preliminary data.</text>
</comment>
<keyword evidence="5" id="KW-0547">Nucleotide-binding</keyword>
<organism evidence="9 10">
    <name type="scientific">Aerococcus viridans</name>
    <dbReference type="NCBI Taxonomy" id="1377"/>
    <lineage>
        <taxon>Bacteria</taxon>
        <taxon>Bacillati</taxon>
        <taxon>Bacillota</taxon>
        <taxon>Bacilli</taxon>
        <taxon>Lactobacillales</taxon>
        <taxon>Aerococcaceae</taxon>
        <taxon>Aerococcus</taxon>
    </lineage>
</organism>
<keyword evidence="4" id="KW-0808">Transferase</keyword>
<keyword evidence="7" id="KW-0067">ATP-binding</keyword>
<name>A0A2J9PNY9_9LACT</name>
<sequence length="324" mass="34093">MIMTKKIFGIDLGGTSIKLSVVSIEGEIIDKWSVPTDTKEDGQHIIPDLILAVQEKMLENNWTNEDILGIGMGSPGFVNREKGTVTGAYNLAWVEEQPVADLIRSHFNADWPILIENDANVAALGEQWKGAGDHADNVILVTLGTGVGGGVIVNDQLVVGQGAAGEIGHMFSKDGGRKCTCGQHGCLETVASASGIVWTAGELAYTMDDTGSIIQGRIFNGDPVTSEDIFRAAEAGDRFAEAVVDDTMGHLGRALGQVAAVTNPQYILIGGGVANAGQYLLDKVTDHFHKSVYPGVGETTSIRLATLGNDAGVYGAASLVMKNV</sequence>
<evidence type="ECO:0000313" key="9">
    <source>
        <dbReference type="EMBL" id="PNL92055.1"/>
    </source>
</evidence>
<evidence type="ECO:0000256" key="5">
    <source>
        <dbReference type="ARBA" id="ARBA00022741"/>
    </source>
</evidence>
<reference evidence="10" key="1">
    <citation type="submission" date="2017-12" db="EMBL/GenBank/DDBJ databases">
        <title>FDA dAtabase for Regulatory Grade micrObial Sequences (FDA-ARGOS): Supporting development and validation of Infectious Disease Dx tests.</title>
        <authorList>
            <person name="Hoffmann M."/>
            <person name="Allard M."/>
            <person name="Evans P."/>
            <person name="Brown E."/>
            <person name="Tallon L."/>
            <person name="Sadzewicz L."/>
            <person name="Sengamalay N."/>
            <person name="Ott S."/>
            <person name="Godinez A."/>
            <person name="Nagaraj S."/>
            <person name="Vavikolanu K."/>
            <person name="Aluvathingal J."/>
            <person name="Nadendla S."/>
            <person name="Sichtig H."/>
        </authorList>
    </citation>
    <scope>NUCLEOTIDE SEQUENCE [LARGE SCALE GENOMIC DNA]</scope>
    <source>
        <strain evidence="10">FDAARGOS_249</strain>
    </source>
</reference>
<evidence type="ECO:0000256" key="7">
    <source>
        <dbReference type="ARBA" id="ARBA00022840"/>
    </source>
</evidence>
<dbReference type="SUPFAM" id="SSF53067">
    <property type="entry name" value="Actin-like ATPase domain"/>
    <property type="match status" value="1"/>
</dbReference>
<evidence type="ECO:0000313" key="10">
    <source>
        <dbReference type="Proteomes" id="UP000192813"/>
    </source>
</evidence>
<evidence type="ECO:0000256" key="3">
    <source>
        <dbReference type="ARBA" id="ARBA00014701"/>
    </source>
</evidence>
<proteinExistence type="inferred from homology"/>
<gene>
    <name evidence="9" type="ORF">A6J77_007365</name>
</gene>
<dbReference type="Pfam" id="PF00480">
    <property type="entry name" value="ROK"/>
    <property type="match status" value="1"/>
</dbReference>
<evidence type="ECO:0000256" key="1">
    <source>
        <dbReference type="ARBA" id="ARBA00006479"/>
    </source>
</evidence>
<evidence type="ECO:0000256" key="6">
    <source>
        <dbReference type="ARBA" id="ARBA00022777"/>
    </source>
</evidence>
<dbReference type="EC" id="2.7.1.2" evidence="2"/>
<comment type="similarity">
    <text evidence="1">Belongs to the ROK (NagC/XylR) family.</text>
</comment>
<dbReference type="GO" id="GO:0005737">
    <property type="term" value="C:cytoplasm"/>
    <property type="evidence" value="ECO:0007669"/>
    <property type="project" value="InterPro"/>
</dbReference>
<dbReference type="GO" id="GO:0005524">
    <property type="term" value="F:ATP binding"/>
    <property type="evidence" value="ECO:0007669"/>
    <property type="project" value="UniProtKB-KW"/>
</dbReference>
<dbReference type="Proteomes" id="UP000192813">
    <property type="component" value="Unassembled WGS sequence"/>
</dbReference>
<evidence type="ECO:0000256" key="8">
    <source>
        <dbReference type="ARBA" id="ARBA00032386"/>
    </source>
</evidence>
<dbReference type="AlphaFoldDB" id="A0A2J9PNY9"/>
<dbReference type="PANTHER" id="PTHR18964:SF149">
    <property type="entry name" value="BIFUNCTIONAL UDP-N-ACETYLGLUCOSAMINE 2-EPIMERASE_N-ACETYLMANNOSAMINE KINASE"/>
    <property type="match status" value="1"/>
</dbReference>
<dbReference type="InterPro" id="IPR004654">
    <property type="entry name" value="ROK_glcA"/>
</dbReference>
<dbReference type="PROSITE" id="PS01125">
    <property type="entry name" value="ROK"/>
    <property type="match status" value="1"/>
</dbReference>
<dbReference type="GO" id="GO:0006096">
    <property type="term" value="P:glycolytic process"/>
    <property type="evidence" value="ECO:0007669"/>
    <property type="project" value="InterPro"/>
</dbReference>
<dbReference type="Gene3D" id="3.30.420.40">
    <property type="match status" value="2"/>
</dbReference>
<dbReference type="GO" id="GO:0004340">
    <property type="term" value="F:glucokinase activity"/>
    <property type="evidence" value="ECO:0007669"/>
    <property type="project" value="UniProtKB-EC"/>
</dbReference>
<evidence type="ECO:0000256" key="2">
    <source>
        <dbReference type="ARBA" id="ARBA00012323"/>
    </source>
</evidence>
<evidence type="ECO:0000256" key="4">
    <source>
        <dbReference type="ARBA" id="ARBA00022679"/>
    </source>
</evidence>
<dbReference type="InterPro" id="IPR049874">
    <property type="entry name" value="ROK_cs"/>
</dbReference>
<keyword evidence="6 9" id="KW-0418">Kinase</keyword>
<dbReference type="InterPro" id="IPR000600">
    <property type="entry name" value="ROK"/>
</dbReference>
<accession>A0A2J9PNY9</accession>
<dbReference type="PANTHER" id="PTHR18964">
    <property type="entry name" value="ROK (REPRESSOR, ORF, KINASE) FAMILY"/>
    <property type="match status" value="1"/>
</dbReference>